<evidence type="ECO:0000313" key="3">
    <source>
        <dbReference type="Proteomes" id="UP000019141"/>
    </source>
</evidence>
<accession>W4LP36</accession>
<gene>
    <name evidence="2" type="ORF">ETSY1_14295</name>
</gene>
<feature type="domain" description="Limonene-1,2-epoxide hydrolase" evidence="1">
    <location>
        <begin position="4"/>
        <end position="121"/>
    </location>
</feature>
<dbReference type="EMBL" id="AZHW01000422">
    <property type="protein sequence ID" value="ETW99639.1"/>
    <property type="molecule type" value="Genomic_DNA"/>
</dbReference>
<protein>
    <recommendedName>
        <fullName evidence="1">Limonene-1,2-epoxide hydrolase domain-containing protein</fullName>
    </recommendedName>
</protein>
<comment type="caution">
    <text evidence="2">The sequence shown here is derived from an EMBL/GenBank/DDBJ whole genome shotgun (WGS) entry which is preliminary data.</text>
</comment>
<organism evidence="2 3">
    <name type="scientific">Entotheonella factor</name>
    <dbReference type="NCBI Taxonomy" id="1429438"/>
    <lineage>
        <taxon>Bacteria</taxon>
        <taxon>Pseudomonadati</taxon>
        <taxon>Nitrospinota/Tectimicrobiota group</taxon>
        <taxon>Candidatus Tectimicrobiota</taxon>
        <taxon>Candidatus Entotheonellia</taxon>
        <taxon>Candidatus Entotheonellales</taxon>
        <taxon>Candidatus Entotheonellaceae</taxon>
        <taxon>Candidatus Entotheonella</taxon>
    </lineage>
</organism>
<sequence>MSTENEQLVTDFCNAWSRKDVDEILSYLAEDCFYHNIPMKPCVGHDQIRKFIEPFLKGAQSASFDIIHTASSSHVVMNERVDYFVMGDKNLALPVMGVFEIQDGKIAAWRDYFDMATFNQQMA</sequence>
<dbReference type="AlphaFoldDB" id="W4LP36"/>
<dbReference type="Pfam" id="PF07858">
    <property type="entry name" value="LEH"/>
    <property type="match status" value="1"/>
</dbReference>
<evidence type="ECO:0000259" key="1">
    <source>
        <dbReference type="Pfam" id="PF07858"/>
    </source>
</evidence>
<dbReference type="PATRIC" id="fig|1429438.4.peg.2850"/>
<dbReference type="SUPFAM" id="SSF54427">
    <property type="entry name" value="NTF2-like"/>
    <property type="match status" value="1"/>
</dbReference>
<name>W4LP36_ENTF1</name>
<dbReference type="Proteomes" id="UP000019141">
    <property type="component" value="Unassembled WGS sequence"/>
</dbReference>
<dbReference type="HOGENOM" id="CLU_125946_1_0_7"/>
<proteinExistence type="predicted"/>
<keyword evidence="3" id="KW-1185">Reference proteome</keyword>
<evidence type="ECO:0000313" key="2">
    <source>
        <dbReference type="EMBL" id="ETW99639.1"/>
    </source>
</evidence>
<reference evidence="2 3" key="1">
    <citation type="journal article" date="2014" name="Nature">
        <title>An environmental bacterial taxon with a large and distinct metabolic repertoire.</title>
        <authorList>
            <person name="Wilson M.C."/>
            <person name="Mori T."/>
            <person name="Ruckert C."/>
            <person name="Uria A.R."/>
            <person name="Helf M.J."/>
            <person name="Takada K."/>
            <person name="Gernert C."/>
            <person name="Steffens U.A."/>
            <person name="Heycke N."/>
            <person name="Schmitt S."/>
            <person name="Rinke C."/>
            <person name="Helfrich E.J."/>
            <person name="Brachmann A.O."/>
            <person name="Gurgui C."/>
            <person name="Wakimoto T."/>
            <person name="Kracht M."/>
            <person name="Crusemann M."/>
            <person name="Hentschel U."/>
            <person name="Abe I."/>
            <person name="Matsunaga S."/>
            <person name="Kalinowski J."/>
            <person name="Takeyama H."/>
            <person name="Piel J."/>
        </authorList>
    </citation>
    <scope>NUCLEOTIDE SEQUENCE [LARGE SCALE GENOMIC DNA]</scope>
    <source>
        <strain evidence="3">TSY1</strain>
    </source>
</reference>
<dbReference type="InterPro" id="IPR032710">
    <property type="entry name" value="NTF2-like_dom_sf"/>
</dbReference>
<dbReference type="InterPro" id="IPR013100">
    <property type="entry name" value="LEH"/>
</dbReference>
<dbReference type="Gene3D" id="3.10.450.50">
    <property type="match status" value="1"/>
</dbReference>
<dbReference type="CDD" id="cd00531">
    <property type="entry name" value="NTF2_like"/>
    <property type="match status" value="1"/>
</dbReference>